<feature type="domain" description="Ribonuclease A-domain" evidence="6">
    <location>
        <begin position="22"/>
        <end position="137"/>
    </location>
</feature>
<sequence length="144" mass="16050">MVFLSLPLPFSVLFLVSLVDKSQATYQTFLREHVDPMRIIINPHFYCQEKMKAQGLTSPTCTEKNTFIHASNIQVKTICGVGGMHSSNTSSDSLASYIITTCHSSGGSPPDDCKYRGQGERRRIRVTCSRRVPVGIIKILTTWP</sequence>
<evidence type="ECO:0000256" key="3">
    <source>
        <dbReference type="ARBA" id="ARBA00022525"/>
    </source>
</evidence>
<reference evidence="8" key="1">
    <citation type="submission" date="2025-08" db="UniProtKB">
        <authorList>
            <consortium name="RefSeq"/>
        </authorList>
    </citation>
    <scope>IDENTIFICATION</scope>
</reference>
<dbReference type="PANTHER" id="PTHR11437">
    <property type="entry name" value="RIBONUCLEASE"/>
    <property type="match status" value="1"/>
</dbReference>
<dbReference type="Pfam" id="PF00074">
    <property type="entry name" value="RnaseA"/>
    <property type="match status" value="1"/>
</dbReference>
<evidence type="ECO:0000259" key="6">
    <source>
        <dbReference type="SMART" id="SM00092"/>
    </source>
</evidence>
<evidence type="ECO:0000256" key="4">
    <source>
        <dbReference type="ARBA" id="ARBA00023157"/>
    </source>
</evidence>
<dbReference type="RefSeq" id="XP_015273522.1">
    <property type="nucleotide sequence ID" value="XM_015418036.1"/>
</dbReference>
<feature type="signal peptide" evidence="5">
    <location>
        <begin position="1"/>
        <end position="24"/>
    </location>
</feature>
<evidence type="ECO:0000256" key="1">
    <source>
        <dbReference type="ARBA" id="ARBA00004613"/>
    </source>
</evidence>
<evidence type="ECO:0000313" key="8">
    <source>
        <dbReference type="RefSeq" id="XP_015273522.1"/>
    </source>
</evidence>
<dbReference type="InterPro" id="IPR023412">
    <property type="entry name" value="RNaseA_domain"/>
</dbReference>
<dbReference type="InterPro" id="IPR036816">
    <property type="entry name" value="RNaseA-like_dom_sf"/>
</dbReference>
<organism evidence="7 8">
    <name type="scientific">Gekko japonicus</name>
    <name type="common">Schlegel's Japanese gecko</name>
    <dbReference type="NCBI Taxonomy" id="146911"/>
    <lineage>
        <taxon>Eukaryota</taxon>
        <taxon>Metazoa</taxon>
        <taxon>Chordata</taxon>
        <taxon>Craniata</taxon>
        <taxon>Vertebrata</taxon>
        <taxon>Euteleostomi</taxon>
        <taxon>Lepidosauria</taxon>
        <taxon>Squamata</taxon>
        <taxon>Bifurcata</taxon>
        <taxon>Gekkota</taxon>
        <taxon>Gekkonidae</taxon>
        <taxon>Gekkoninae</taxon>
        <taxon>Gekko</taxon>
    </lineage>
</organism>
<dbReference type="PANTHER" id="PTHR11437:SF10">
    <property type="entry name" value="ANGIOGENIN-RELATED"/>
    <property type="match status" value="1"/>
</dbReference>
<keyword evidence="7" id="KW-1185">Reference proteome</keyword>
<accession>A0ABM1KII5</accession>
<dbReference type="CDD" id="cd06265">
    <property type="entry name" value="RNase_A_canonical"/>
    <property type="match status" value="1"/>
</dbReference>
<dbReference type="Proteomes" id="UP000694871">
    <property type="component" value="Unplaced"/>
</dbReference>
<dbReference type="SUPFAM" id="SSF54076">
    <property type="entry name" value="RNase A-like"/>
    <property type="match status" value="1"/>
</dbReference>
<gene>
    <name evidence="8" type="primary">LOC107116163</name>
</gene>
<dbReference type="Gene3D" id="3.10.130.10">
    <property type="entry name" value="Ribonuclease A-like domain"/>
    <property type="match status" value="1"/>
</dbReference>
<protein>
    <submittedName>
        <fullName evidence="8">Ribonuclease-like</fullName>
    </submittedName>
</protein>
<evidence type="ECO:0000256" key="2">
    <source>
        <dbReference type="ARBA" id="ARBA00005600"/>
    </source>
</evidence>
<keyword evidence="4" id="KW-1015">Disulfide bond</keyword>
<evidence type="ECO:0000256" key="5">
    <source>
        <dbReference type="SAM" id="SignalP"/>
    </source>
</evidence>
<name>A0ABM1KII5_GEKJA</name>
<feature type="chain" id="PRO_5046338234" evidence="5">
    <location>
        <begin position="25"/>
        <end position="144"/>
    </location>
</feature>
<dbReference type="InterPro" id="IPR001427">
    <property type="entry name" value="RNaseA"/>
</dbReference>
<dbReference type="SMART" id="SM00092">
    <property type="entry name" value="RNAse_Pc"/>
    <property type="match status" value="1"/>
</dbReference>
<proteinExistence type="inferred from homology"/>
<comment type="similarity">
    <text evidence="2">Belongs to the pancreatic ribonuclease family.</text>
</comment>
<dbReference type="PRINTS" id="PR00794">
    <property type="entry name" value="RIBONUCLEASE"/>
</dbReference>
<dbReference type="GeneID" id="107116163"/>
<keyword evidence="5" id="KW-0732">Signal</keyword>
<keyword evidence="3" id="KW-0964">Secreted</keyword>
<evidence type="ECO:0000313" key="7">
    <source>
        <dbReference type="Proteomes" id="UP000694871"/>
    </source>
</evidence>
<comment type="subcellular location">
    <subcellularLocation>
        <location evidence="1">Secreted</location>
    </subcellularLocation>
</comment>